<dbReference type="EMBL" id="LQWY01000031">
    <property type="protein sequence ID" value="OAH60797.1"/>
    <property type="molecule type" value="Genomic_DNA"/>
</dbReference>
<sequence>MFDERIALKIRLDQLADAEVRVMQEFKKEREVIFSRLQELDSVDEPDARSVATITTIGLPPRARRGRRSESLTELRKTAVVVLKEQNTPIRGIELQRFVEERTGKKIANMTTFMNGLERENERVRKLGRGLYMYEYDM</sequence>
<gene>
    <name evidence="3" type="ORF">AWH49_15205</name>
</gene>
<name>A0A177L633_9BACI</name>
<dbReference type="STRING" id="29332.AWH48_13745"/>
<accession>A0A177L633</accession>
<dbReference type="Pfam" id="PF23159">
    <property type="entry name" value="WHD_Rok"/>
    <property type="match status" value="1"/>
</dbReference>
<dbReference type="InterPro" id="IPR056984">
    <property type="entry name" value="WH_Rok"/>
</dbReference>
<organism evidence="3 4">
    <name type="scientific">Domibacillus aminovorans</name>
    <dbReference type="NCBI Taxonomy" id="29332"/>
    <lineage>
        <taxon>Bacteria</taxon>
        <taxon>Bacillati</taxon>
        <taxon>Bacillota</taxon>
        <taxon>Bacilli</taxon>
        <taxon>Bacillales</taxon>
        <taxon>Bacillaceae</taxon>
        <taxon>Domibacillus</taxon>
    </lineage>
</organism>
<protein>
    <recommendedName>
        <fullName evidence="5">Competence protein ComK</fullName>
    </recommendedName>
</protein>
<dbReference type="AlphaFoldDB" id="A0A177L633"/>
<reference evidence="3 4" key="1">
    <citation type="submission" date="2016-01" db="EMBL/GenBank/DDBJ databases">
        <title>Investigation of taxonomic status of Bacillus aminovorans.</title>
        <authorList>
            <person name="Verma A."/>
            <person name="Pal Y."/>
            <person name="Krishnamurthi S."/>
        </authorList>
    </citation>
    <scope>NUCLEOTIDE SEQUENCE [LARGE SCALE GENOMIC DNA]</scope>
    <source>
        <strain evidence="3 4">DSM 1314</strain>
    </source>
</reference>
<keyword evidence="4" id="KW-1185">Reference proteome</keyword>
<dbReference type="Proteomes" id="UP000076935">
    <property type="component" value="Unassembled WGS sequence"/>
</dbReference>
<dbReference type="InterPro" id="IPR058971">
    <property type="entry name" value="Rok_N_oligomerisation"/>
</dbReference>
<evidence type="ECO:0000259" key="1">
    <source>
        <dbReference type="Pfam" id="PF23159"/>
    </source>
</evidence>
<evidence type="ECO:0000313" key="4">
    <source>
        <dbReference type="Proteomes" id="UP000076935"/>
    </source>
</evidence>
<dbReference type="RefSeq" id="WP_051928013.1">
    <property type="nucleotide sequence ID" value="NZ_JBCNAN010000002.1"/>
</dbReference>
<comment type="caution">
    <text evidence="3">The sequence shown here is derived from an EMBL/GenBank/DDBJ whole genome shotgun (WGS) entry which is preliminary data.</text>
</comment>
<feature type="domain" description="Repressor Rok winged helix" evidence="1">
    <location>
        <begin position="76"/>
        <end position="132"/>
    </location>
</feature>
<dbReference type="Pfam" id="PF26513">
    <property type="entry name" value="Rok_N"/>
    <property type="match status" value="1"/>
</dbReference>
<evidence type="ECO:0000259" key="2">
    <source>
        <dbReference type="Pfam" id="PF26513"/>
    </source>
</evidence>
<evidence type="ECO:0000313" key="3">
    <source>
        <dbReference type="EMBL" id="OAH60797.1"/>
    </source>
</evidence>
<evidence type="ECO:0008006" key="5">
    <source>
        <dbReference type="Google" id="ProtNLM"/>
    </source>
</evidence>
<feature type="domain" description="Rok N-terminal oligomerisation" evidence="2">
    <location>
        <begin position="1"/>
        <end position="41"/>
    </location>
</feature>
<proteinExistence type="predicted"/>